<dbReference type="PROSITE" id="PS00792">
    <property type="entry name" value="DHPS_1"/>
    <property type="match status" value="1"/>
</dbReference>
<evidence type="ECO:0000256" key="11">
    <source>
        <dbReference type="ARBA" id="ARBA00030193"/>
    </source>
</evidence>
<evidence type="ECO:0000313" key="14">
    <source>
        <dbReference type="EMBL" id="MBI1493274.1"/>
    </source>
</evidence>
<dbReference type="UniPathway" id="UPA00077">
    <property type="reaction ID" value="UER00156"/>
</dbReference>
<dbReference type="Pfam" id="PF00809">
    <property type="entry name" value="Pterin_bind"/>
    <property type="match status" value="1"/>
</dbReference>
<comment type="pathway">
    <text evidence="3 12">Cofactor biosynthesis; tetrahydrofolate biosynthesis; 7,8-dihydrofolate from 2-amino-4-hydroxy-6-hydroxymethyl-7,8-dihydropteridine diphosphate and 4-aminobenzoate: step 1/2.</text>
</comment>
<comment type="function">
    <text evidence="12">Catalyzes the condensation of para-aminobenzoate (pABA) with 6-hydroxymethyl-7,8-dihydropterin diphosphate (DHPt-PP) to form 7,8-dihydropteroate (H2Pte), the immediate precursor of folate derivatives.</text>
</comment>
<evidence type="ECO:0000256" key="5">
    <source>
        <dbReference type="ARBA" id="ARBA00012458"/>
    </source>
</evidence>
<evidence type="ECO:0000256" key="1">
    <source>
        <dbReference type="ARBA" id="ARBA00000012"/>
    </source>
</evidence>
<evidence type="ECO:0000256" key="3">
    <source>
        <dbReference type="ARBA" id="ARBA00004763"/>
    </source>
</evidence>
<dbReference type="EMBL" id="JADCKQ010000004">
    <property type="protein sequence ID" value="MBI1493274.1"/>
    <property type="molecule type" value="Genomic_DNA"/>
</dbReference>
<dbReference type="GO" id="GO:0046656">
    <property type="term" value="P:folic acid biosynthetic process"/>
    <property type="evidence" value="ECO:0007669"/>
    <property type="project" value="UniProtKB-KW"/>
</dbReference>
<dbReference type="NCBIfam" id="TIGR01496">
    <property type="entry name" value="DHPS"/>
    <property type="match status" value="1"/>
</dbReference>
<evidence type="ECO:0000256" key="4">
    <source>
        <dbReference type="ARBA" id="ARBA00009503"/>
    </source>
</evidence>
<keyword evidence="10 12" id="KW-0289">Folate biosynthesis</keyword>
<evidence type="ECO:0000313" key="15">
    <source>
        <dbReference type="Proteomes" id="UP000640583"/>
    </source>
</evidence>
<proteinExistence type="inferred from homology"/>
<dbReference type="InterPro" id="IPR011005">
    <property type="entry name" value="Dihydropteroate_synth-like_sf"/>
</dbReference>
<dbReference type="RefSeq" id="WP_228848125.1">
    <property type="nucleotide sequence ID" value="NZ_JADCKQ010000004.1"/>
</dbReference>
<dbReference type="PANTHER" id="PTHR20941:SF1">
    <property type="entry name" value="FOLIC ACID SYNTHESIS PROTEIN FOL1"/>
    <property type="match status" value="1"/>
</dbReference>
<accession>A0A8J7ICW5</accession>
<dbReference type="PROSITE" id="PS50972">
    <property type="entry name" value="PTERIN_BINDING"/>
    <property type="match status" value="1"/>
</dbReference>
<evidence type="ECO:0000256" key="2">
    <source>
        <dbReference type="ARBA" id="ARBA00001946"/>
    </source>
</evidence>
<dbReference type="GO" id="GO:0004156">
    <property type="term" value="F:dihydropteroate synthase activity"/>
    <property type="evidence" value="ECO:0007669"/>
    <property type="project" value="UniProtKB-EC"/>
</dbReference>
<organism evidence="14 15">
    <name type="scientific">Halocynthiibacter styelae</name>
    <dbReference type="NCBI Taxonomy" id="2761955"/>
    <lineage>
        <taxon>Bacteria</taxon>
        <taxon>Pseudomonadati</taxon>
        <taxon>Pseudomonadota</taxon>
        <taxon>Alphaproteobacteria</taxon>
        <taxon>Rhodobacterales</taxon>
        <taxon>Paracoccaceae</taxon>
        <taxon>Halocynthiibacter</taxon>
    </lineage>
</organism>
<comment type="catalytic activity">
    <reaction evidence="1">
        <text>(7,8-dihydropterin-6-yl)methyl diphosphate + 4-aminobenzoate = 7,8-dihydropteroate + diphosphate</text>
        <dbReference type="Rhea" id="RHEA:19949"/>
        <dbReference type="ChEBI" id="CHEBI:17836"/>
        <dbReference type="ChEBI" id="CHEBI:17839"/>
        <dbReference type="ChEBI" id="CHEBI:33019"/>
        <dbReference type="ChEBI" id="CHEBI:72950"/>
        <dbReference type="EC" id="2.5.1.15"/>
    </reaction>
</comment>
<dbReference type="GO" id="GO:0046872">
    <property type="term" value="F:metal ion binding"/>
    <property type="evidence" value="ECO:0007669"/>
    <property type="project" value="UniProtKB-KW"/>
</dbReference>
<dbReference type="PANTHER" id="PTHR20941">
    <property type="entry name" value="FOLATE SYNTHESIS PROTEINS"/>
    <property type="match status" value="1"/>
</dbReference>
<dbReference type="CDD" id="cd00739">
    <property type="entry name" value="DHPS"/>
    <property type="match status" value="1"/>
</dbReference>
<dbReference type="Gene3D" id="3.20.20.20">
    <property type="entry name" value="Dihydropteroate synthase-like"/>
    <property type="match status" value="1"/>
</dbReference>
<dbReference type="PROSITE" id="PS00793">
    <property type="entry name" value="DHPS_2"/>
    <property type="match status" value="1"/>
</dbReference>
<comment type="similarity">
    <text evidence="4 12">Belongs to the DHPS family.</text>
</comment>
<dbReference type="GO" id="GO:0005829">
    <property type="term" value="C:cytosol"/>
    <property type="evidence" value="ECO:0007669"/>
    <property type="project" value="TreeGrafter"/>
</dbReference>
<dbReference type="InterPro" id="IPR045031">
    <property type="entry name" value="DHP_synth-like"/>
</dbReference>
<comment type="cofactor">
    <cofactor evidence="2 12">
        <name>Mg(2+)</name>
        <dbReference type="ChEBI" id="CHEBI:18420"/>
    </cofactor>
</comment>
<keyword evidence="15" id="KW-1185">Reference proteome</keyword>
<gene>
    <name evidence="14" type="primary">folP</name>
    <name evidence="14" type="ORF">H1D41_06480</name>
</gene>
<dbReference type="GO" id="GO:0046654">
    <property type="term" value="P:tetrahydrofolate biosynthetic process"/>
    <property type="evidence" value="ECO:0007669"/>
    <property type="project" value="UniProtKB-UniPathway"/>
</dbReference>
<keyword evidence="9 12" id="KW-0460">Magnesium</keyword>
<dbReference type="FunFam" id="3.20.20.20:FF:000006">
    <property type="entry name" value="Dihydropteroate synthase"/>
    <property type="match status" value="1"/>
</dbReference>
<dbReference type="InterPro" id="IPR006390">
    <property type="entry name" value="DHP_synth_dom"/>
</dbReference>
<feature type="domain" description="Pterin-binding" evidence="13">
    <location>
        <begin position="75"/>
        <end position="329"/>
    </location>
</feature>
<evidence type="ECO:0000256" key="12">
    <source>
        <dbReference type="RuleBase" id="RU361205"/>
    </source>
</evidence>
<dbReference type="EC" id="2.5.1.15" evidence="5 12"/>
<evidence type="ECO:0000256" key="10">
    <source>
        <dbReference type="ARBA" id="ARBA00022909"/>
    </source>
</evidence>
<dbReference type="SUPFAM" id="SSF51717">
    <property type="entry name" value="Dihydropteroate synthetase-like"/>
    <property type="match status" value="1"/>
</dbReference>
<sequence>MSAEKSYYRPLAQIGAARPEDALFIAGGWSWFTHAEHLTRNGSQGFVHVADLPEDARARLTAPRADIAGLNFDAPKIMGILNVTPDSFSDGGRFNAPEAALARTQALAAEGADIIDIGGESTRPGATYVPVVEECARTVPVIEAVRSGSDVPISIDTRKAQVGAAALKAGADVINDVAAFTFEPELAQVTAAAGAPVCLMHAQGDPTTMQDNPQYENVLLDVYDFLEERIAFAESLGISRDQIIADPGIGFGKTLDHNLALLQNISLFHGLGVPVLLGASRKKFIGTLGNAPQAEDRAVGSVAVALAAIAQGIQIIRAHDVAETRQAMVLFAATS</sequence>
<evidence type="ECO:0000259" key="13">
    <source>
        <dbReference type="PROSITE" id="PS50972"/>
    </source>
</evidence>
<evidence type="ECO:0000256" key="6">
    <source>
        <dbReference type="ARBA" id="ARBA00016919"/>
    </source>
</evidence>
<evidence type="ECO:0000256" key="9">
    <source>
        <dbReference type="ARBA" id="ARBA00022842"/>
    </source>
</evidence>
<evidence type="ECO:0000256" key="7">
    <source>
        <dbReference type="ARBA" id="ARBA00022679"/>
    </source>
</evidence>
<name>A0A8J7ICW5_9RHOB</name>
<keyword evidence="7 12" id="KW-0808">Transferase</keyword>
<dbReference type="Proteomes" id="UP000640583">
    <property type="component" value="Unassembled WGS sequence"/>
</dbReference>
<dbReference type="InterPro" id="IPR000489">
    <property type="entry name" value="Pterin-binding_dom"/>
</dbReference>
<keyword evidence="8 12" id="KW-0479">Metal-binding</keyword>
<evidence type="ECO:0000256" key="8">
    <source>
        <dbReference type="ARBA" id="ARBA00022723"/>
    </source>
</evidence>
<protein>
    <recommendedName>
        <fullName evidence="6 12">Dihydropteroate synthase</fullName>
        <shortName evidence="12">DHPS</shortName>
        <ecNumber evidence="5 12">2.5.1.15</ecNumber>
    </recommendedName>
    <alternativeName>
        <fullName evidence="11 12">Dihydropteroate pyrophosphorylase</fullName>
    </alternativeName>
</protein>
<dbReference type="AlphaFoldDB" id="A0A8J7ICW5"/>
<reference evidence="14" key="1">
    <citation type="submission" date="2020-10" db="EMBL/GenBank/DDBJ databases">
        <title>Paenihalocynthiibacter styelae gen. nov., sp. nov., isolated from stalked sea squirt Styela clava.</title>
        <authorList>
            <person name="Kim Y.-O."/>
            <person name="Yoon J.-H."/>
        </authorList>
    </citation>
    <scope>NUCLEOTIDE SEQUENCE</scope>
    <source>
        <strain evidence="14">MYP1-1</strain>
    </source>
</reference>
<comment type="caution">
    <text evidence="14">The sequence shown here is derived from an EMBL/GenBank/DDBJ whole genome shotgun (WGS) entry which is preliminary data.</text>
</comment>